<accession>A0ACB8U4C1</accession>
<reference evidence="1" key="1">
    <citation type="journal article" date="2021" name="Environ. Microbiol.">
        <title>Gene family expansions and transcriptome signatures uncover fungal adaptations to wood decay.</title>
        <authorList>
            <person name="Hage H."/>
            <person name="Miyauchi S."/>
            <person name="Viragh M."/>
            <person name="Drula E."/>
            <person name="Min B."/>
            <person name="Chaduli D."/>
            <person name="Navarro D."/>
            <person name="Favel A."/>
            <person name="Norest M."/>
            <person name="Lesage-Meessen L."/>
            <person name="Balint B."/>
            <person name="Merenyi Z."/>
            <person name="de Eugenio L."/>
            <person name="Morin E."/>
            <person name="Martinez A.T."/>
            <person name="Baldrian P."/>
            <person name="Stursova M."/>
            <person name="Martinez M.J."/>
            <person name="Novotny C."/>
            <person name="Magnuson J.K."/>
            <person name="Spatafora J.W."/>
            <person name="Maurice S."/>
            <person name="Pangilinan J."/>
            <person name="Andreopoulos W."/>
            <person name="LaButti K."/>
            <person name="Hundley H."/>
            <person name="Na H."/>
            <person name="Kuo A."/>
            <person name="Barry K."/>
            <person name="Lipzen A."/>
            <person name="Henrissat B."/>
            <person name="Riley R."/>
            <person name="Ahrendt S."/>
            <person name="Nagy L.G."/>
            <person name="Grigoriev I.V."/>
            <person name="Martin F."/>
            <person name="Rosso M.N."/>
        </authorList>
    </citation>
    <scope>NUCLEOTIDE SEQUENCE</scope>
    <source>
        <strain evidence="1">CBS 384.51</strain>
    </source>
</reference>
<evidence type="ECO:0000313" key="2">
    <source>
        <dbReference type="Proteomes" id="UP001055072"/>
    </source>
</evidence>
<dbReference type="Proteomes" id="UP001055072">
    <property type="component" value="Unassembled WGS sequence"/>
</dbReference>
<proteinExistence type="predicted"/>
<gene>
    <name evidence="1" type="ORF">BDY19DRAFT_993454</name>
</gene>
<comment type="caution">
    <text evidence="1">The sequence shown here is derived from an EMBL/GenBank/DDBJ whole genome shotgun (WGS) entry which is preliminary data.</text>
</comment>
<keyword evidence="2" id="KW-1185">Reference proteome</keyword>
<dbReference type="EMBL" id="MU274911">
    <property type="protein sequence ID" value="KAI0089237.1"/>
    <property type="molecule type" value="Genomic_DNA"/>
</dbReference>
<sequence length="298" mass="32902">MSNATAACALPYRPVAVFVGGTAGIGAGMAKTFAQHHNGDAHIIIVGRNRQAAQQLIATFPKPAEGVEPQYEFVECDASLMKNVRKTTAELVQRLPKVNFLVVSQGIISTKADKTEEGIDKRLALNYYSRWTFAYELIPLLQKAADANEDAKFMTVLNSHEQPESAIGPDNLNLQKNYSIGALFKFACTANNAMVESFAEKYPELSFTHIYPGFVKTDIASTSDDWKVRFLSPLASIIVRFGGVSPETCAEKMWHGLYASPKTGWFRKDSRGEEMSPKSISPESRNKLWDHTLEVTGC</sequence>
<evidence type="ECO:0000313" key="1">
    <source>
        <dbReference type="EMBL" id="KAI0089237.1"/>
    </source>
</evidence>
<organism evidence="1 2">
    <name type="scientific">Irpex rosettiformis</name>
    <dbReference type="NCBI Taxonomy" id="378272"/>
    <lineage>
        <taxon>Eukaryota</taxon>
        <taxon>Fungi</taxon>
        <taxon>Dikarya</taxon>
        <taxon>Basidiomycota</taxon>
        <taxon>Agaricomycotina</taxon>
        <taxon>Agaricomycetes</taxon>
        <taxon>Polyporales</taxon>
        <taxon>Irpicaceae</taxon>
        <taxon>Irpex</taxon>
    </lineage>
</organism>
<protein>
    <submittedName>
        <fullName evidence="1">Uncharacterized protein</fullName>
    </submittedName>
</protein>
<name>A0ACB8U4C1_9APHY</name>